<evidence type="ECO:0000313" key="9">
    <source>
        <dbReference type="Proteomes" id="UP000009359"/>
    </source>
</evidence>
<proteinExistence type="predicted"/>
<dbReference type="EMBL" id="AMQK01000003">
    <property type="protein sequence ID" value="EKS45955.1"/>
    <property type="molecule type" value="Genomic_DNA"/>
</dbReference>
<protein>
    <submittedName>
        <fullName evidence="8">DNA-binding response regulator</fullName>
    </submittedName>
</protein>
<keyword evidence="9" id="KW-1185">Reference proteome</keyword>
<dbReference type="Pfam" id="PF00486">
    <property type="entry name" value="Trans_reg_C"/>
    <property type="match status" value="1"/>
</dbReference>
<dbReference type="SMART" id="SM00448">
    <property type="entry name" value="REC"/>
    <property type="match status" value="1"/>
</dbReference>
<gene>
    <name evidence="8" type="ORF">BbINS_00285</name>
</gene>
<evidence type="ECO:0000256" key="1">
    <source>
        <dbReference type="ARBA" id="ARBA00022553"/>
    </source>
</evidence>
<feature type="modified residue" description="4-aspartylphosphate" evidence="4">
    <location>
        <position position="55"/>
    </location>
</feature>
<dbReference type="RefSeq" id="WP_005765783.1">
    <property type="nucleotide sequence ID" value="NZ_AMQK01000003.1"/>
</dbReference>
<evidence type="ECO:0000256" key="5">
    <source>
        <dbReference type="PROSITE-ProRule" id="PRU01091"/>
    </source>
</evidence>
<dbReference type="Proteomes" id="UP000009359">
    <property type="component" value="Unassembled WGS sequence"/>
</dbReference>
<dbReference type="GeneID" id="4684083"/>
<dbReference type="GO" id="GO:0003677">
    <property type="term" value="F:DNA binding"/>
    <property type="evidence" value="ECO:0007669"/>
    <property type="project" value="UniProtKB-KW"/>
</dbReference>
<dbReference type="PANTHER" id="PTHR48111">
    <property type="entry name" value="REGULATOR OF RPOS"/>
    <property type="match status" value="1"/>
</dbReference>
<keyword evidence="1 4" id="KW-0597">Phosphoprotein</keyword>
<dbReference type="PANTHER" id="PTHR48111:SF40">
    <property type="entry name" value="PHOSPHATE REGULON TRANSCRIPTIONAL REGULATORY PROTEIN PHOB"/>
    <property type="match status" value="1"/>
</dbReference>
<dbReference type="InterPro" id="IPR001789">
    <property type="entry name" value="Sig_transdc_resp-reg_receiver"/>
</dbReference>
<dbReference type="InterPro" id="IPR001867">
    <property type="entry name" value="OmpR/PhoB-type_DNA-bd"/>
</dbReference>
<dbReference type="CDD" id="cd00383">
    <property type="entry name" value="trans_reg_C"/>
    <property type="match status" value="1"/>
</dbReference>
<keyword evidence="2" id="KW-0902">Two-component regulatory system</keyword>
<evidence type="ECO:0000259" key="7">
    <source>
        <dbReference type="PROSITE" id="PS51755"/>
    </source>
</evidence>
<feature type="domain" description="Response regulatory" evidence="6">
    <location>
        <begin position="5"/>
        <end position="120"/>
    </location>
</feature>
<reference evidence="8 9" key="1">
    <citation type="journal article" date="2013" name="Genome Announc.">
        <title>Whole Genome Sequencing and Comparative Analysis of Bartonella bacilliformis Strain INS, the Causative Agent of Carrion's Disease.</title>
        <authorList>
            <person name="Tarazona D."/>
            <person name="Padilla C."/>
            <person name="Caceres O."/>
            <person name="Montenegro J.D."/>
            <person name="Bailon H."/>
            <person name="Ventura G."/>
            <person name="Mendoza G."/>
            <person name="Anaya E."/>
            <person name="Guio H."/>
        </authorList>
    </citation>
    <scope>NUCLEOTIDE SEQUENCE [LARGE SCALE GENOMIC DNA]</scope>
    <source>
        <strain evidence="8 9">INS</strain>
    </source>
</reference>
<dbReference type="InterPro" id="IPR016032">
    <property type="entry name" value="Sig_transdc_resp-reg_C-effctor"/>
</dbReference>
<accession>A0ABP2SP74</accession>
<organism evidence="8 9">
    <name type="scientific">Bartonella bacilliformis INS</name>
    <dbReference type="NCBI Taxonomy" id="1206782"/>
    <lineage>
        <taxon>Bacteria</taxon>
        <taxon>Pseudomonadati</taxon>
        <taxon>Pseudomonadota</taxon>
        <taxon>Alphaproteobacteria</taxon>
        <taxon>Hyphomicrobiales</taxon>
        <taxon>Bartonellaceae</taxon>
        <taxon>Bartonella</taxon>
    </lineage>
</organism>
<keyword evidence="3 5" id="KW-0238">DNA-binding</keyword>
<dbReference type="PROSITE" id="PS51755">
    <property type="entry name" value="OMPR_PHOB"/>
    <property type="match status" value="1"/>
</dbReference>
<evidence type="ECO:0000256" key="4">
    <source>
        <dbReference type="PROSITE-ProRule" id="PRU00169"/>
    </source>
</evidence>
<dbReference type="PROSITE" id="PS50110">
    <property type="entry name" value="RESPONSE_REGULATORY"/>
    <property type="match status" value="1"/>
</dbReference>
<dbReference type="Pfam" id="PF00072">
    <property type="entry name" value="Response_reg"/>
    <property type="match status" value="1"/>
</dbReference>
<evidence type="ECO:0000256" key="2">
    <source>
        <dbReference type="ARBA" id="ARBA00023012"/>
    </source>
</evidence>
<dbReference type="Gene3D" id="3.40.50.2300">
    <property type="match status" value="1"/>
</dbReference>
<dbReference type="Gene3D" id="1.10.10.10">
    <property type="entry name" value="Winged helix-like DNA-binding domain superfamily/Winged helix DNA-binding domain"/>
    <property type="match status" value="1"/>
</dbReference>
<dbReference type="SMART" id="SM00862">
    <property type="entry name" value="Trans_reg_C"/>
    <property type="match status" value="1"/>
</dbReference>
<dbReference type="SUPFAM" id="SSF46894">
    <property type="entry name" value="C-terminal effector domain of the bipartite response regulators"/>
    <property type="match status" value="1"/>
</dbReference>
<dbReference type="InterPro" id="IPR011006">
    <property type="entry name" value="CheY-like_superfamily"/>
</dbReference>
<dbReference type="InterPro" id="IPR036388">
    <property type="entry name" value="WH-like_DNA-bd_sf"/>
</dbReference>
<feature type="DNA-binding region" description="OmpR/PhoB-type" evidence="5">
    <location>
        <begin position="128"/>
        <end position="228"/>
    </location>
</feature>
<comment type="caution">
    <text evidence="8">The sequence shown here is derived from an EMBL/GenBank/DDBJ whole genome shotgun (WGS) entry which is preliminary data.</text>
</comment>
<name>A0ABP2SP74_BARBA</name>
<dbReference type="Gene3D" id="6.10.250.690">
    <property type="match status" value="1"/>
</dbReference>
<dbReference type="InterPro" id="IPR039420">
    <property type="entry name" value="WalR-like"/>
</dbReference>
<feature type="domain" description="OmpR/PhoB-type" evidence="7">
    <location>
        <begin position="128"/>
        <end position="228"/>
    </location>
</feature>
<evidence type="ECO:0000259" key="6">
    <source>
        <dbReference type="PROSITE" id="PS50110"/>
    </source>
</evidence>
<evidence type="ECO:0000256" key="3">
    <source>
        <dbReference type="ARBA" id="ARBA00023125"/>
    </source>
</evidence>
<evidence type="ECO:0000313" key="8">
    <source>
        <dbReference type="EMBL" id="EKS45955.1"/>
    </source>
</evidence>
<dbReference type="SUPFAM" id="SSF52172">
    <property type="entry name" value="CheY-like"/>
    <property type="match status" value="1"/>
</dbReference>
<sequence length="228" mass="26770">MSDYNLLIIEEDDNLRHILVEQLQIYKEFEILQAKTAEAGITVAQEKRINLIIIDAEFSDLDDRTTVTKLRQQGFRAPIIMITRDDTNCDSLLNLEVGINDYVTKPFRFAVLLARIRAQLRQYEHNEDAVFHIGPYNFKPGQKLLIDQQNNHIRLTEKEAAILKYLYCTRKNQVISRETLLEQIWGYNEQIVTHTLETHIYRLRKKIEKDPANAQILITDQNGYRLNL</sequence>